<organism evidence="1">
    <name type="scientific">marine sediment metagenome</name>
    <dbReference type="NCBI Taxonomy" id="412755"/>
    <lineage>
        <taxon>unclassified sequences</taxon>
        <taxon>metagenomes</taxon>
        <taxon>ecological metagenomes</taxon>
    </lineage>
</organism>
<accession>X1USX7</accession>
<gene>
    <name evidence="1" type="ORF">S12H4_61459</name>
</gene>
<proteinExistence type="predicted"/>
<evidence type="ECO:0000313" key="1">
    <source>
        <dbReference type="EMBL" id="GAJ20569.1"/>
    </source>
</evidence>
<reference evidence="1" key="1">
    <citation type="journal article" date="2014" name="Front. Microbiol.">
        <title>High frequency of phylogenetically diverse reductive dehalogenase-homologous genes in deep subseafloor sedimentary metagenomes.</title>
        <authorList>
            <person name="Kawai M."/>
            <person name="Futagami T."/>
            <person name="Toyoda A."/>
            <person name="Takaki Y."/>
            <person name="Nishi S."/>
            <person name="Hori S."/>
            <person name="Arai W."/>
            <person name="Tsubouchi T."/>
            <person name="Morono Y."/>
            <person name="Uchiyama I."/>
            <person name="Ito T."/>
            <person name="Fujiyama A."/>
            <person name="Inagaki F."/>
            <person name="Takami H."/>
        </authorList>
    </citation>
    <scope>NUCLEOTIDE SEQUENCE</scope>
    <source>
        <strain evidence="1">Expedition CK06-06</strain>
    </source>
</reference>
<name>X1USX7_9ZZZZ</name>
<comment type="caution">
    <text evidence="1">The sequence shown here is derived from an EMBL/GenBank/DDBJ whole genome shotgun (WGS) entry which is preliminary data.</text>
</comment>
<dbReference type="AlphaFoldDB" id="X1USX7"/>
<feature type="non-terminal residue" evidence="1">
    <location>
        <position position="37"/>
    </location>
</feature>
<protein>
    <submittedName>
        <fullName evidence="1">Uncharacterized protein</fullName>
    </submittedName>
</protein>
<sequence>MVKNILYKKIVSEDNLIRAWDHVRYDAINDFAHDCFG</sequence>
<dbReference type="EMBL" id="BARW01040800">
    <property type="protein sequence ID" value="GAJ20569.1"/>
    <property type="molecule type" value="Genomic_DNA"/>
</dbReference>